<dbReference type="VEuPathDB" id="FungiDB:H257_08143"/>
<dbReference type="EMBL" id="KI913130">
    <property type="protein sequence ID" value="ETV78652.1"/>
    <property type="molecule type" value="Genomic_DNA"/>
</dbReference>
<evidence type="ECO:0000256" key="1">
    <source>
        <dbReference type="SAM" id="MobiDB-lite"/>
    </source>
</evidence>
<sequence length="339" mass="38121">MKNAKIDPVRIAPQVRRPDLHSKAVSKTTEGRGAKRRCGDCFDHPKDANSRWQWTSHGRRRGMGQTDVYLHNAPALPKHPKFKGSTKEERRTFMAAYNLYISQTTALTVNGTKPFVMPVNACIDPASKQRIAEWDMGKGPYEVTDCEAEWVAWFRQGYDVDPQALDTLKKRIKAAVVFDMSVQDADSRIGKMFDGLAAAIRRDRQEWVIKEESPAIVKIITDAVKPVSLYRAVTEQMALTRNKPLKKGVRYDASCEAGSAQDEPRRYTRTPYGSDSVDTTGTSDSDDAPGTTWADVSERLSEVQVYEPSRTGVPGYHRRGSSEAPQGTRTNPRPWTERR</sequence>
<accession>W4GG42</accession>
<dbReference type="GeneID" id="20810139"/>
<gene>
    <name evidence="2" type="ORF">H257_08143</name>
</gene>
<reference evidence="2" key="1">
    <citation type="submission" date="2013-12" db="EMBL/GenBank/DDBJ databases">
        <title>The Genome Sequence of Aphanomyces astaci APO3.</title>
        <authorList>
            <consortium name="The Broad Institute Genomics Platform"/>
            <person name="Russ C."/>
            <person name="Tyler B."/>
            <person name="van West P."/>
            <person name="Dieguez-Uribeondo J."/>
            <person name="Young S.K."/>
            <person name="Zeng Q."/>
            <person name="Gargeya S."/>
            <person name="Fitzgerald M."/>
            <person name="Abouelleil A."/>
            <person name="Alvarado L."/>
            <person name="Chapman S.B."/>
            <person name="Gainer-Dewar J."/>
            <person name="Goldberg J."/>
            <person name="Griggs A."/>
            <person name="Gujja S."/>
            <person name="Hansen M."/>
            <person name="Howarth C."/>
            <person name="Imamovic A."/>
            <person name="Ireland A."/>
            <person name="Larimer J."/>
            <person name="McCowan C."/>
            <person name="Murphy C."/>
            <person name="Pearson M."/>
            <person name="Poon T.W."/>
            <person name="Priest M."/>
            <person name="Roberts A."/>
            <person name="Saif S."/>
            <person name="Shea T."/>
            <person name="Sykes S."/>
            <person name="Wortman J."/>
            <person name="Nusbaum C."/>
            <person name="Birren B."/>
        </authorList>
    </citation>
    <scope>NUCLEOTIDE SEQUENCE [LARGE SCALE GENOMIC DNA]</scope>
    <source>
        <strain evidence="2">APO3</strain>
    </source>
</reference>
<evidence type="ECO:0000313" key="2">
    <source>
        <dbReference type="EMBL" id="ETV78652.1"/>
    </source>
</evidence>
<organism evidence="2">
    <name type="scientific">Aphanomyces astaci</name>
    <name type="common">Crayfish plague agent</name>
    <dbReference type="NCBI Taxonomy" id="112090"/>
    <lineage>
        <taxon>Eukaryota</taxon>
        <taxon>Sar</taxon>
        <taxon>Stramenopiles</taxon>
        <taxon>Oomycota</taxon>
        <taxon>Saprolegniomycetes</taxon>
        <taxon>Saprolegniales</taxon>
        <taxon>Verrucalvaceae</taxon>
        <taxon>Aphanomyces</taxon>
    </lineage>
</organism>
<name>W4GG42_APHAT</name>
<dbReference type="AlphaFoldDB" id="W4GG42"/>
<feature type="compositionally biased region" description="Polar residues" evidence="1">
    <location>
        <begin position="323"/>
        <end position="333"/>
    </location>
</feature>
<dbReference type="RefSeq" id="XP_009832233.1">
    <property type="nucleotide sequence ID" value="XM_009833931.1"/>
</dbReference>
<feature type="region of interest" description="Disordered" evidence="1">
    <location>
        <begin position="1"/>
        <end position="39"/>
    </location>
</feature>
<feature type="compositionally biased region" description="Low complexity" evidence="1">
    <location>
        <begin position="273"/>
        <end position="292"/>
    </location>
</feature>
<protein>
    <submittedName>
        <fullName evidence="2">Uncharacterized protein</fullName>
    </submittedName>
</protein>
<feature type="region of interest" description="Disordered" evidence="1">
    <location>
        <begin position="254"/>
        <end position="339"/>
    </location>
</feature>
<dbReference type="OrthoDB" id="113983at2759"/>
<feature type="compositionally biased region" description="Basic and acidic residues" evidence="1">
    <location>
        <begin position="29"/>
        <end position="39"/>
    </location>
</feature>
<proteinExistence type="predicted"/>